<feature type="transmembrane region" description="Helical" evidence="1">
    <location>
        <begin position="62"/>
        <end position="80"/>
    </location>
</feature>
<dbReference type="InterPro" id="IPR058058">
    <property type="entry name" value="CBU_0592-like"/>
</dbReference>
<dbReference type="RefSeq" id="WP_236088259.1">
    <property type="nucleotide sequence ID" value="NZ_JAKGSG010000021.1"/>
</dbReference>
<keyword evidence="4" id="KW-1185">Reference proteome</keyword>
<dbReference type="Proteomes" id="UP001165405">
    <property type="component" value="Unassembled WGS sequence"/>
</dbReference>
<dbReference type="NCBIfam" id="NF047864">
    <property type="entry name" value="CBU_0592_membra"/>
    <property type="match status" value="1"/>
</dbReference>
<name>A0AA41QBN6_9MICO</name>
<comment type="caution">
    <text evidence="3">The sequence shown here is derived from an EMBL/GenBank/DDBJ whole genome shotgun (WGS) entry which is preliminary data.</text>
</comment>
<keyword evidence="1" id="KW-0812">Transmembrane</keyword>
<feature type="domain" description="CBU-0592-like" evidence="2">
    <location>
        <begin position="9"/>
        <end position="81"/>
    </location>
</feature>
<keyword evidence="1" id="KW-0472">Membrane</keyword>
<evidence type="ECO:0000313" key="4">
    <source>
        <dbReference type="Proteomes" id="UP001165405"/>
    </source>
</evidence>
<sequence length="105" mass="10755">MSTLMTVVTTLGWIGAFAGILAYAMVSRGRWSADSLAFQLTNLAGAAAMLAVAAVNGVWPSAAANMAWLVIGASAVFALGRARSRARHQDEAGSAVEQPAYAEAA</sequence>
<evidence type="ECO:0000313" key="3">
    <source>
        <dbReference type="EMBL" id="MCF4120490.1"/>
    </source>
</evidence>
<protein>
    <recommendedName>
        <fullName evidence="2">CBU-0592-like domain-containing protein</fullName>
    </recommendedName>
</protein>
<dbReference type="Pfam" id="PF26604">
    <property type="entry name" value="CBU_0592"/>
    <property type="match status" value="1"/>
</dbReference>
<feature type="transmembrane region" description="Helical" evidence="1">
    <location>
        <begin position="36"/>
        <end position="56"/>
    </location>
</feature>
<keyword evidence="1" id="KW-1133">Transmembrane helix</keyword>
<accession>A0AA41QBN6</accession>
<gene>
    <name evidence="3" type="ORF">L1785_05830</name>
</gene>
<reference evidence="3" key="1">
    <citation type="submission" date="2022-01" db="EMBL/GenBank/DDBJ databases">
        <title>Antribacter sp. nov., isolated from Guizhou of China.</title>
        <authorList>
            <person name="Chengliang C."/>
            <person name="Ya Z."/>
        </authorList>
    </citation>
    <scope>NUCLEOTIDE SEQUENCE</scope>
    <source>
        <strain evidence="3">KLBMP 9083</strain>
    </source>
</reference>
<feature type="transmembrane region" description="Helical" evidence="1">
    <location>
        <begin position="6"/>
        <end position="24"/>
    </location>
</feature>
<evidence type="ECO:0000259" key="2">
    <source>
        <dbReference type="Pfam" id="PF26604"/>
    </source>
</evidence>
<evidence type="ECO:0000256" key="1">
    <source>
        <dbReference type="SAM" id="Phobius"/>
    </source>
</evidence>
<organism evidence="3 4">
    <name type="scientific">Antribacter soli</name>
    <dbReference type="NCBI Taxonomy" id="2910976"/>
    <lineage>
        <taxon>Bacteria</taxon>
        <taxon>Bacillati</taxon>
        <taxon>Actinomycetota</taxon>
        <taxon>Actinomycetes</taxon>
        <taxon>Micrococcales</taxon>
        <taxon>Promicromonosporaceae</taxon>
        <taxon>Antribacter</taxon>
    </lineage>
</organism>
<dbReference type="EMBL" id="JAKGSG010000021">
    <property type="protein sequence ID" value="MCF4120490.1"/>
    <property type="molecule type" value="Genomic_DNA"/>
</dbReference>
<dbReference type="AlphaFoldDB" id="A0AA41QBN6"/>
<proteinExistence type="predicted"/>